<sequence>MYTQEFTHRLDELTKKFRKTFGELSEREIHWKPDVETWSVAQNLKHLILINESYFPMIDRLRNKDHRKPFTANLGFLVNFFGKVILKSVQPETSKKTKTFSIWKPSEDNASEDILEKFIEHQEKLKKKILESEDLLK</sequence>
<reference evidence="2 3" key="1">
    <citation type="submission" date="2015-10" db="EMBL/GenBank/DDBJ databases">
        <title>Draft genome sequence of Salegentibacter salinarum KCTC 12975.</title>
        <authorList>
            <person name="Lin W."/>
            <person name="Zheng Q."/>
        </authorList>
    </citation>
    <scope>NUCLEOTIDE SEQUENCE [LARGE SCALE GENOMIC DNA]</scope>
    <source>
        <strain evidence="2 3">KCTC 12975</strain>
    </source>
</reference>
<dbReference type="RefSeq" id="WP_157822067.1">
    <property type="nucleotide sequence ID" value="NZ_FUZC01000001.1"/>
</dbReference>
<dbReference type="Gene3D" id="1.20.120.450">
    <property type="entry name" value="dinb family like domain"/>
    <property type="match status" value="1"/>
</dbReference>
<evidence type="ECO:0000313" key="3">
    <source>
        <dbReference type="Proteomes" id="UP000232673"/>
    </source>
</evidence>
<dbReference type="Pfam" id="PF12867">
    <property type="entry name" value="DinB_2"/>
    <property type="match status" value="1"/>
</dbReference>
<name>A0A2N0U4F3_9FLAO</name>
<dbReference type="OrthoDB" id="1524454at2"/>
<dbReference type="SUPFAM" id="SSF109854">
    <property type="entry name" value="DinB/YfiT-like putative metalloenzymes"/>
    <property type="match status" value="1"/>
</dbReference>
<comment type="caution">
    <text evidence="2">The sequence shown here is derived from an EMBL/GenBank/DDBJ whole genome shotgun (WGS) entry which is preliminary data.</text>
</comment>
<organism evidence="2 3">
    <name type="scientific">Salegentibacter salinarum</name>
    <dbReference type="NCBI Taxonomy" id="447422"/>
    <lineage>
        <taxon>Bacteria</taxon>
        <taxon>Pseudomonadati</taxon>
        <taxon>Bacteroidota</taxon>
        <taxon>Flavobacteriia</taxon>
        <taxon>Flavobacteriales</taxon>
        <taxon>Flavobacteriaceae</taxon>
        <taxon>Salegentibacter</taxon>
    </lineage>
</organism>
<gene>
    <name evidence="2" type="ORF">APR41_02385</name>
</gene>
<accession>A0A2N0U4F3</accession>
<dbReference type="InterPro" id="IPR034660">
    <property type="entry name" value="DinB/YfiT-like"/>
</dbReference>
<evidence type="ECO:0000313" key="2">
    <source>
        <dbReference type="EMBL" id="PKD21845.1"/>
    </source>
</evidence>
<dbReference type="STRING" id="447422.SAMN05660903_00082"/>
<feature type="domain" description="DinB-like" evidence="1">
    <location>
        <begin position="10"/>
        <end position="125"/>
    </location>
</feature>
<evidence type="ECO:0000259" key="1">
    <source>
        <dbReference type="Pfam" id="PF12867"/>
    </source>
</evidence>
<keyword evidence="3" id="KW-1185">Reference proteome</keyword>
<protein>
    <recommendedName>
        <fullName evidence="1">DinB-like domain-containing protein</fullName>
    </recommendedName>
</protein>
<dbReference type="Proteomes" id="UP000232673">
    <property type="component" value="Unassembled WGS sequence"/>
</dbReference>
<proteinExistence type="predicted"/>
<dbReference type="InterPro" id="IPR024775">
    <property type="entry name" value="DinB-like"/>
</dbReference>
<dbReference type="EMBL" id="LKTS01000001">
    <property type="protein sequence ID" value="PKD21845.1"/>
    <property type="molecule type" value="Genomic_DNA"/>
</dbReference>
<dbReference type="AlphaFoldDB" id="A0A2N0U4F3"/>